<keyword evidence="3 8" id="KW-0808">Transferase</keyword>
<reference evidence="11" key="1">
    <citation type="submission" date="2020-02" db="EMBL/GenBank/DDBJ databases">
        <authorList>
            <person name="Scholz U."/>
            <person name="Mascher M."/>
            <person name="Fiebig A."/>
        </authorList>
    </citation>
    <scope>NUCLEOTIDE SEQUENCE</scope>
</reference>
<proteinExistence type="inferred from homology"/>
<name>A0A7I8KWA9_SPIIN</name>
<evidence type="ECO:0000259" key="9">
    <source>
        <dbReference type="Pfam" id="PF05183"/>
    </source>
</evidence>
<feature type="domain" description="RDRP C-terminal head" evidence="10">
    <location>
        <begin position="707"/>
        <end position="849"/>
    </location>
</feature>
<accession>A0A7I8KWA9</accession>
<keyword evidence="2 8" id="KW-0696">RNA-directed RNA polymerase</keyword>
<dbReference type="EC" id="2.7.7.48" evidence="8"/>
<dbReference type="GO" id="GO:0003968">
    <property type="term" value="F:RNA-directed RNA polymerase activity"/>
    <property type="evidence" value="ECO:0007669"/>
    <property type="project" value="UniProtKB-KW"/>
</dbReference>
<dbReference type="Proteomes" id="UP000663760">
    <property type="component" value="Chromosome 9"/>
</dbReference>
<dbReference type="Pfam" id="PF26253">
    <property type="entry name" value="RdRP_head"/>
    <property type="match status" value="1"/>
</dbReference>
<sequence>MVQNGTLSGPTLDDEFFGLLNPDLVPRCYIEYALERLSHSKTCWFTPALFLSEQYEKLLKSKHEMTSGRISLLPGLVYVHRDHITPSKVYFYGPKINVSNRVIRQYKDDLETSCGMRSVDLLPRVISESANRHTDVYRRILSTLRNGITIGGKRFDFLVFSASQLKDSSVWMFASRPGLCAADIRRSMGNFSHIRNVAKYAARLGQSFGSSTETLVVSRHEVEMIPDVENAGGYLFSDGIGKISATFAKEVAVKCDQRITTSSAFQIRYGGFKGVVAMDPTSRVKLSLRKSMSKFDSNNTKLDVLAYSKPQACYLNRQLITLLSTLGINDQVFGRKQEELVAQLDKMLTDPVKALEFLNTINHGEMVGILKEMLLCGYSPGEEPFLSMMLWTFRASRLLELRTRSRIFIPMGRSMMGCLDETRTLEYGEVFVQVSCHSDRQLQNGGLAMFSESSRSGDSSSLAVVTGEVIVSKNPCLHPGDLRTLLAVDVPALHHMVDCVVFPQKGERSYIYMDHFDIPFFNSSLVSVLCNFFEIRRPLCYRRPHPNECSGSDLDGDVYFVSWDPELTPPRQVPPMDYTPVPQATLNRDVMIEDVEEYFANYIVNNSLGVISNAHTVFADREPRMAESEVCLELAKLFSIAVDFPKTGVPAEIPPHLVVREYPDFMQKLDKVTYESKRVIGKLFRAVRDHDPSARPKKFTRMDAMLSYDRDMEVNGFRDHLEDASFFKGEYDFKLGNLMDYYEIKTEAEILSGVVMSASKTFDKYEDGEAVRLVVRSLKKEVRGWFNQCGSAPEDETDDTSLAKASAWYHVTYHQDYWGCYNEGLDRPHFLSFPWCVYEKLILTKQRKKGMPAGRRAAVGKAGGISQDTGLNVSPCICTY</sequence>
<feature type="domain" description="RDRP core" evidence="9">
    <location>
        <begin position="84"/>
        <end position="687"/>
    </location>
</feature>
<evidence type="ECO:0000313" key="11">
    <source>
        <dbReference type="EMBL" id="CAA7401358.1"/>
    </source>
</evidence>
<dbReference type="InterPro" id="IPR058752">
    <property type="entry name" value="RDRP_C_head"/>
</dbReference>
<dbReference type="GO" id="GO:0031380">
    <property type="term" value="C:nuclear RNA-directed RNA polymerase complex"/>
    <property type="evidence" value="ECO:0007669"/>
    <property type="project" value="TreeGrafter"/>
</dbReference>
<evidence type="ECO:0000256" key="4">
    <source>
        <dbReference type="ARBA" id="ARBA00022695"/>
    </source>
</evidence>
<evidence type="ECO:0000256" key="1">
    <source>
        <dbReference type="ARBA" id="ARBA00005762"/>
    </source>
</evidence>
<evidence type="ECO:0000256" key="3">
    <source>
        <dbReference type="ARBA" id="ARBA00022679"/>
    </source>
</evidence>
<keyword evidence="6 8" id="KW-0943">RNA-mediated gene silencing</keyword>
<evidence type="ECO:0000256" key="6">
    <source>
        <dbReference type="ARBA" id="ARBA00023158"/>
    </source>
</evidence>
<keyword evidence="12" id="KW-1185">Reference proteome</keyword>
<keyword evidence="5 8" id="KW-0694">RNA-binding</keyword>
<dbReference type="Pfam" id="PF05183">
    <property type="entry name" value="RdRP"/>
    <property type="match status" value="1"/>
</dbReference>
<dbReference type="InterPro" id="IPR057596">
    <property type="entry name" value="RDRP_core"/>
</dbReference>
<dbReference type="InterPro" id="IPR007855">
    <property type="entry name" value="RDRP"/>
</dbReference>
<dbReference type="PANTHER" id="PTHR23079:SF1">
    <property type="entry name" value="RNA-DEPENDENT RNA POLYMERASE 1"/>
    <property type="match status" value="1"/>
</dbReference>
<gene>
    <name evidence="11" type="ORF">SI8410_09012036</name>
</gene>
<dbReference type="AlphaFoldDB" id="A0A7I8KWA9"/>
<keyword evidence="4 8" id="KW-0548">Nucleotidyltransferase</keyword>
<dbReference type="OrthoDB" id="6513042at2759"/>
<comment type="catalytic activity">
    <reaction evidence="7 8">
        <text>RNA(n) + a ribonucleoside 5'-triphosphate = RNA(n+1) + diphosphate</text>
        <dbReference type="Rhea" id="RHEA:21248"/>
        <dbReference type="Rhea" id="RHEA-COMP:14527"/>
        <dbReference type="Rhea" id="RHEA-COMP:17342"/>
        <dbReference type="ChEBI" id="CHEBI:33019"/>
        <dbReference type="ChEBI" id="CHEBI:61557"/>
        <dbReference type="ChEBI" id="CHEBI:140395"/>
        <dbReference type="EC" id="2.7.7.48"/>
    </reaction>
</comment>
<dbReference type="GO" id="GO:0030422">
    <property type="term" value="P:siRNA processing"/>
    <property type="evidence" value="ECO:0007669"/>
    <property type="project" value="TreeGrafter"/>
</dbReference>
<comment type="function">
    <text evidence="8">Probably involved in the RNA silencing pathway and required for the generation of small interfering RNAs (siRNAs).</text>
</comment>
<organism evidence="11 12">
    <name type="scientific">Spirodela intermedia</name>
    <name type="common">Intermediate duckweed</name>
    <dbReference type="NCBI Taxonomy" id="51605"/>
    <lineage>
        <taxon>Eukaryota</taxon>
        <taxon>Viridiplantae</taxon>
        <taxon>Streptophyta</taxon>
        <taxon>Embryophyta</taxon>
        <taxon>Tracheophyta</taxon>
        <taxon>Spermatophyta</taxon>
        <taxon>Magnoliopsida</taxon>
        <taxon>Liliopsida</taxon>
        <taxon>Araceae</taxon>
        <taxon>Lemnoideae</taxon>
        <taxon>Spirodela</taxon>
    </lineage>
</organism>
<dbReference type="PANTHER" id="PTHR23079">
    <property type="entry name" value="RNA-DEPENDENT RNA POLYMERASE"/>
    <property type="match status" value="1"/>
</dbReference>
<evidence type="ECO:0000259" key="10">
    <source>
        <dbReference type="Pfam" id="PF26253"/>
    </source>
</evidence>
<evidence type="ECO:0000256" key="8">
    <source>
        <dbReference type="RuleBase" id="RU363098"/>
    </source>
</evidence>
<comment type="similarity">
    <text evidence="1 8">Belongs to the RdRP family.</text>
</comment>
<protein>
    <recommendedName>
        <fullName evidence="8">RNA-dependent RNA polymerase</fullName>
        <ecNumber evidence="8">2.7.7.48</ecNumber>
    </recommendedName>
</protein>
<evidence type="ECO:0000313" key="12">
    <source>
        <dbReference type="Proteomes" id="UP000663760"/>
    </source>
</evidence>
<evidence type="ECO:0000256" key="5">
    <source>
        <dbReference type="ARBA" id="ARBA00022884"/>
    </source>
</evidence>
<dbReference type="GO" id="GO:0003723">
    <property type="term" value="F:RNA binding"/>
    <property type="evidence" value="ECO:0007669"/>
    <property type="project" value="UniProtKB-KW"/>
</dbReference>
<evidence type="ECO:0000256" key="7">
    <source>
        <dbReference type="ARBA" id="ARBA00048744"/>
    </source>
</evidence>
<dbReference type="EMBL" id="LR746272">
    <property type="protein sequence ID" value="CAA7401358.1"/>
    <property type="molecule type" value="Genomic_DNA"/>
</dbReference>
<evidence type="ECO:0000256" key="2">
    <source>
        <dbReference type="ARBA" id="ARBA00022484"/>
    </source>
</evidence>